<dbReference type="Gene3D" id="6.10.340.10">
    <property type="match status" value="1"/>
</dbReference>
<proteinExistence type="predicted"/>
<feature type="domain" description="HAMP" evidence="3">
    <location>
        <begin position="220"/>
        <end position="272"/>
    </location>
</feature>
<dbReference type="Pfam" id="PF12729">
    <property type="entry name" value="4HB_MCP_1"/>
    <property type="match status" value="1"/>
</dbReference>
<reference evidence="5 6" key="1">
    <citation type="journal article" date="2019" name="Int. J. Syst. Evol. Microbiol.">
        <title>Undibacterium piscinae sp. nov., isolated from Korean shiner intestine.</title>
        <authorList>
            <person name="Lee S.Y."/>
            <person name="Kang W."/>
            <person name="Kim P.S."/>
            <person name="Kim H.S."/>
            <person name="Sung H."/>
            <person name="Shin N.R."/>
            <person name="Whon T.W."/>
            <person name="Yun J.H."/>
            <person name="Lee J.Y."/>
            <person name="Lee J.Y."/>
            <person name="Jung M.J."/>
            <person name="Jeong Y.S."/>
            <person name="Tak E.J."/>
            <person name="Han J.E."/>
            <person name="Hyun D.W."/>
            <person name="Kang M.S."/>
            <person name="Lee K.E."/>
            <person name="Lee B.H."/>
            <person name="Bae J.W."/>
        </authorList>
    </citation>
    <scope>NUCLEOTIDE SEQUENCE [LARGE SCALE GENOMIC DNA]</scope>
    <source>
        <strain evidence="5 6">S11R28</strain>
    </source>
</reference>
<protein>
    <submittedName>
        <fullName evidence="5">EAL domain-containing protein</fullName>
    </submittedName>
</protein>
<dbReference type="PANTHER" id="PTHR33121:SF70">
    <property type="entry name" value="SIGNALING PROTEIN YKOW"/>
    <property type="match status" value="1"/>
</dbReference>
<accession>A0A6M4A3M4</accession>
<name>A0A6M4A3M4_9BURK</name>
<dbReference type="InterPro" id="IPR029787">
    <property type="entry name" value="Nucleotide_cyclase"/>
</dbReference>
<dbReference type="GO" id="GO:0071111">
    <property type="term" value="F:cyclic-guanylate-specific phosphodiesterase activity"/>
    <property type="evidence" value="ECO:0007669"/>
    <property type="project" value="InterPro"/>
</dbReference>
<dbReference type="PROSITE" id="PS50885">
    <property type="entry name" value="HAMP"/>
    <property type="match status" value="1"/>
</dbReference>
<dbReference type="AlphaFoldDB" id="A0A6M4A3M4"/>
<evidence type="ECO:0000259" key="2">
    <source>
        <dbReference type="PROSITE" id="PS50883"/>
    </source>
</evidence>
<dbReference type="SUPFAM" id="SSF55073">
    <property type="entry name" value="Nucleotide cyclase"/>
    <property type="match status" value="1"/>
</dbReference>
<evidence type="ECO:0000313" key="6">
    <source>
        <dbReference type="Proteomes" id="UP000274350"/>
    </source>
</evidence>
<dbReference type="SMART" id="SM00267">
    <property type="entry name" value="GGDEF"/>
    <property type="match status" value="1"/>
</dbReference>
<dbReference type="InterPro" id="IPR050706">
    <property type="entry name" value="Cyclic-di-GMP_PDE-like"/>
</dbReference>
<dbReference type="InterPro" id="IPR024478">
    <property type="entry name" value="HlyB_4HB_MCP"/>
</dbReference>
<keyword evidence="1" id="KW-0812">Transmembrane</keyword>
<dbReference type="SUPFAM" id="SSF158472">
    <property type="entry name" value="HAMP domain-like"/>
    <property type="match status" value="1"/>
</dbReference>
<dbReference type="SMART" id="SM00304">
    <property type="entry name" value="HAMP"/>
    <property type="match status" value="1"/>
</dbReference>
<dbReference type="InterPro" id="IPR043128">
    <property type="entry name" value="Rev_trsase/Diguanyl_cyclase"/>
</dbReference>
<dbReference type="KEGG" id="upi:EJG51_007335"/>
<keyword evidence="1" id="KW-0472">Membrane</keyword>
<dbReference type="PROSITE" id="PS50887">
    <property type="entry name" value="GGDEF"/>
    <property type="match status" value="1"/>
</dbReference>
<dbReference type="EMBL" id="CP051152">
    <property type="protein sequence ID" value="QJQ05693.1"/>
    <property type="molecule type" value="Genomic_DNA"/>
</dbReference>
<feature type="domain" description="EAL" evidence="2">
    <location>
        <begin position="447"/>
        <end position="687"/>
    </location>
</feature>
<sequence>MNDIINRLSIFLRLRRIGVRLALSYALLLFLLVVVATISVAQISKMANLSEKFARNEMQRLLDVQALSLSTEGASNALLLLLTAAREQRVSEYSAVDEKNRRIDTLIAALSKSFEDVAQRQTLESLIQRRAQYQQAFFATVDQLEDEGQEAAKRTFIKQVQPALSALLAESNALLMRERDNIQASQLQAQNDLELAGKVVALLSLLAVLLATLLAWLTTRSVVRPLARMESSALQIAGGDYETRVPPSKTEEVARVGHALNAMAMAIASREHEIEHLAYFDGLTDLPNRTLLLKKYHGQPMPYQAMILMDVARLKTVNETLGFDTGDTVIKEAAKRIGDVLIKNPALTNASLTRLSGNAFAVLCGAHERQVIDEFRQSVEVAMLEPIRCGPHTVDVNLVFGMAATGELPLPVIALLRNAEIALYAAKRGGLNAAWYSDAQEASRLSHLSLLSDLRLAVKTSQLQMWLQPKFHLSSGLPYGFEALVRWQHPQRGFISPAEFVPFAERTGYIDMITQWMLEAALTTLAGWKEIHPDLSIAVNVSTHDLRDPGFPERVKSLLEQYAIKPQLLKLEITESGIMEDPGAAIALLHRLHETGIALAIDDFGTGYSSLSYLQRLPVTELKIDRSFVIDIDQHTATQSLVKTIIELGHSLGLSVIAEGIETQAERDTLLSLGCDNMQGYFASRPP</sequence>
<dbReference type="GO" id="GO:0016020">
    <property type="term" value="C:membrane"/>
    <property type="evidence" value="ECO:0007669"/>
    <property type="project" value="InterPro"/>
</dbReference>
<evidence type="ECO:0000256" key="1">
    <source>
        <dbReference type="SAM" id="Phobius"/>
    </source>
</evidence>
<dbReference type="PANTHER" id="PTHR33121">
    <property type="entry name" value="CYCLIC DI-GMP PHOSPHODIESTERASE PDEF"/>
    <property type="match status" value="1"/>
</dbReference>
<dbReference type="CDD" id="cd01948">
    <property type="entry name" value="EAL"/>
    <property type="match status" value="1"/>
</dbReference>
<dbReference type="SUPFAM" id="SSF141868">
    <property type="entry name" value="EAL domain-like"/>
    <property type="match status" value="1"/>
</dbReference>
<keyword evidence="6" id="KW-1185">Reference proteome</keyword>
<evidence type="ECO:0000259" key="3">
    <source>
        <dbReference type="PROSITE" id="PS50885"/>
    </source>
</evidence>
<dbReference type="CDD" id="cd01949">
    <property type="entry name" value="GGDEF"/>
    <property type="match status" value="1"/>
</dbReference>
<dbReference type="InterPro" id="IPR000160">
    <property type="entry name" value="GGDEF_dom"/>
</dbReference>
<dbReference type="InterPro" id="IPR001633">
    <property type="entry name" value="EAL_dom"/>
</dbReference>
<dbReference type="InterPro" id="IPR003660">
    <property type="entry name" value="HAMP_dom"/>
</dbReference>
<feature type="domain" description="GGDEF" evidence="4">
    <location>
        <begin position="302"/>
        <end position="439"/>
    </location>
</feature>
<feature type="transmembrane region" description="Helical" evidence="1">
    <location>
        <begin position="21"/>
        <end position="44"/>
    </location>
</feature>
<dbReference type="PROSITE" id="PS50883">
    <property type="entry name" value="EAL"/>
    <property type="match status" value="1"/>
</dbReference>
<dbReference type="SMART" id="SM00052">
    <property type="entry name" value="EAL"/>
    <property type="match status" value="1"/>
</dbReference>
<dbReference type="NCBIfam" id="TIGR00254">
    <property type="entry name" value="GGDEF"/>
    <property type="match status" value="1"/>
</dbReference>
<dbReference type="Pfam" id="PF00672">
    <property type="entry name" value="HAMP"/>
    <property type="match status" value="1"/>
</dbReference>
<dbReference type="Gene3D" id="3.20.20.450">
    <property type="entry name" value="EAL domain"/>
    <property type="match status" value="1"/>
</dbReference>
<dbReference type="GO" id="GO:0007165">
    <property type="term" value="P:signal transduction"/>
    <property type="evidence" value="ECO:0007669"/>
    <property type="project" value="InterPro"/>
</dbReference>
<dbReference type="Proteomes" id="UP000274350">
    <property type="component" value="Chromosome"/>
</dbReference>
<organism evidence="5 6">
    <name type="scientific">Undibacterium piscinae</name>
    <dbReference type="NCBI Taxonomy" id="2495591"/>
    <lineage>
        <taxon>Bacteria</taxon>
        <taxon>Pseudomonadati</taxon>
        <taxon>Pseudomonadota</taxon>
        <taxon>Betaproteobacteria</taxon>
        <taxon>Burkholderiales</taxon>
        <taxon>Oxalobacteraceae</taxon>
        <taxon>Undibacterium</taxon>
    </lineage>
</organism>
<evidence type="ECO:0000313" key="5">
    <source>
        <dbReference type="EMBL" id="QJQ05693.1"/>
    </source>
</evidence>
<dbReference type="Pfam" id="PF00563">
    <property type="entry name" value="EAL"/>
    <property type="match status" value="1"/>
</dbReference>
<dbReference type="Gene3D" id="3.30.70.270">
    <property type="match status" value="1"/>
</dbReference>
<dbReference type="InterPro" id="IPR035919">
    <property type="entry name" value="EAL_sf"/>
</dbReference>
<keyword evidence="1" id="KW-1133">Transmembrane helix</keyword>
<dbReference type="Pfam" id="PF00990">
    <property type="entry name" value="GGDEF"/>
    <property type="match status" value="1"/>
</dbReference>
<gene>
    <name evidence="5" type="ORF">EJG51_007335</name>
</gene>
<evidence type="ECO:0000259" key="4">
    <source>
        <dbReference type="PROSITE" id="PS50887"/>
    </source>
</evidence>
<dbReference type="CDD" id="cd06225">
    <property type="entry name" value="HAMP"/>
    <property type="match status" value="1"/>
</dbReference>